<dbReference type="InterPro" id="IPR017853">
    <property type="entry name" value="GH"/>
</dbReference>
<dbReference type="EMBL" id="FQYQ01000005">
    <property type="protein sequence ID" value="SHI77407.1"/>
    <property type="molecule type" value="Genomic_DNA"/>
</dbReference>
<dbReference type="OrthoDB" id="98455at2"/>
<dbReference type="PRINTS" id="PR00133">
    <property type="entry name" value="GLHYDRLASE3"/>
</dbReference>
<dbReference type="InterPro" id="IPR013783">
    <property type="entry name" value="Ig-like_fold"/>
</dbReference>
<dbReference type="InterPro" id="IPR036881">
    <property type="entry name" value="Glyco_hydro_3_C_sf"/>
</dbReference>
<proteinExistence type="inferred from homology"/>
<evidence type="ECO:0000313" key="6">
    <source>
        <dbReference type="Proteomes" id="UP000184185"/>
    </source>
</evidence>
<keyword evidence="3" id="KW-0472">Membrane</keyword>
<evidence type="ECO:0000256" key="2">
    <source>
        <dbReference type="ARBA" id="ARBA00022801"/>
    </source>
</evidence>
<evidence type="ECO:0000256" key="3">
    <source>
        <dbReference type="SAM" id="Phobius"/>
    </source>
</evidence>
<evidence type="ECO:0000259" key="4">
    <source>
        <dbReference type="SMART" id="SM01217"/>
    </source>
</evidence>
<reference evidence="5 6" key="1">
    <citation type="submission" date="2016-11" db="EMBL/GenBank/DDBJ databases">
        <authorList>
            <person name="Jaros S."/>
            <person name="Januszkiewicz K."/>
            <person name="Wedrychowicz H."/>
        </authorList>
    </citation>
    <scope>NUCLEOTIDE SEQUENCE [LARGE SCALE GENOMIC DNA]</scope>
    <source>
        <strain evidence="5 6">DSM 14809</strain>
    </source>
</reference>
<comment type="similarity">
    <text evidence="1">Belongs to the glycosyl hydrolase 3 family.</text>
</comment>
<sequence length="1023" mass="111925">MKKTGMICRCIMACLVAIAIIVSLFIANMYTNKYSSLVSVYFNAETQKIINDEEEDSNYFTSDYSNEAEMKRHLEEVGSKIEEEGAVLLENNGALPLEKNLKITLLGQDSADLVYGGGGAGSVDTEKAVDLYTALEDAGYTVNPITKQLYDEGEGSSYRKTVIDAYGNGEFAVNEVPVSEYTEEVKASFADYNDAAIVLIGRSGGESADLTTGVLPSGYKYLELDENELNLIKMANANFDKVVVLLNTQNPIELGALTDLDVDAVAWIGALGETGTYGLSALLDGDASFSGRLVDTYAYDSMSAPAMANFGSYTINGSEEAFGTNYMVYSEGIYVGYKYYETRYEDVVLGNESASNYDYNTMVQYPFGYGLSYTDFEYSNYAVQETDSTYEVSVDVKNIGKVPSKEVVQVYMQSPYTDYDKENAIEKSAVELVGYEKTDVIAAGDSQTVTVSVPKESMKVYDQYGNGTYIVDAGDYYFAVGKNSHDALNNILALKGYSESNGMDYAGNASLAASFNVAELDATTYAKSVATGYEVSNQFEDADIKHYDEDFKYLSRSNWSGTWPTTYADGNWDAPKELIDAEAIIKVEDTVEDTPVTGKINDEYGKLNVAMLRDVDYSDPLWEVLIEQMSVTELDNLVRVGGYGTVSVDSIQLPATVDKDGTAGISSTLVGGENGMAYPPEIVLASTWNKELAEEFGKCIGEDSIALKVAGWYAPAMNIHRTPYSGRNFEYYSEDGYLSGIMGAATVNGAQSKGAMVTIKHFALNDQETNRMGVSIFASEQVIREIYLKAFEAAVTDADAHGVMASMNRIGSTWTGGHVGLMTNVLRNEWGYEGFVITDQASYNVFAYEDLREGLAAGTSLWLNSDSELWKLADEDMTNTVISNMQRAAKDIVFAISRSNAMNGLSAGAKIVQITPWWKIALYVLFAILVVLVFIPVALSILNLLKEDSKKRRCTSFIIDMVFTVLLFGAGLSMVFLTKDDADLSAEFMPIGITIGIIGLVLTVLLIIISKIYKEKDPEITVE</sequence>
<dbReference type="InterPro" id="IPR036962">
    <property type="entry name" value="Glyco_hydro_3_N_sf"/>
</dbReference>
<keyword evidence="3" id="KW-0812">Transmembrane</keyword>
<dbReference type="InterPro" id="IPR026891">
    <property type="entry name" value="Fn3-like"/>
</dbReference>
<dbReference type="Gene3D" id="2.60.40.10">
    <property type="entry name" value="Immunoglobulins"/>
    <property type="match status" value="1"/>
</dbReference>
<dbReference type="InterPro" id="IPR001764">
    <property type="entry name" value="Glyco_hydro_3_N"/>
</dbReference>
<protein>
    <submittedName>
        <fullName evidence="5">Beta-glucosidase</fullName>
    </submittedName>
</protein>
<dbReference type="InterPro" id="IPR050288">
    <property type="entry name" value="Cellulose_deg_GH3"/>
</dbReference>
<dbReference type="GO" id="GO:0004553">
    <property type="term" value="F:hydrolase activity, hydrolyzing O-glycosyl compounds"/>
    <property type="evidence" value="ECO:0007669"/>
    <property type="project" value="InterPro"/>
</dbReference>
<keyword evidence="3" id="KW-1133">Transmembrane helix</keyword>
<dbReference type="Pfam" id="PF14310">
    <property type="entry name" value="Fn3-like"/>
    <property type="match status" value="1"/>
</dbReference>
<keyword evidence="2" id="KW-0378">Hydrolase</keyword>
<dbReference type="Gene3D" id="3.40.50.1700">
    <property type="entry name" value="Glycoside hydrolase family 3 C-terminal domain"/>
    <property type="match status" value="1"/>
</dbReference>
<dbReference type="Gene3D" id="3.20.20.300">
    <property type="entry name" value="Glycoside hydrolase, family 3, N-terminal domain"/>
    <property type="match status" value="1"/>
</dbReference>
<dbReference type="AlphaFoldDB" id="A0A1M6DVW3"/>
<dbReference type="InterPro" id="IPR002772">
    <property type="entry name" value="Glyco_hydro_3_C"/>
</dbReference>
<dbReference type="PANTHER" id="PTHR42715:SF10">
    <property type="entry name" value="BETA-GLUCOSIDASE"/>
    <property type="match status" value="1"/>
</dbReference>
<dbReference type="Pfam" id="PF01915">
    <property type="entry name" value="Glyco_hydro_3_C"/>
    <property type="match status" value="1"/>
</dbReference>
<evidence type="ECO:0000256" key="1">
    <source>
        <dbReference type="ARBA" id="ARBA00005336"/>
    </source>
</evidence>
<dbReference type="Pfam" id="PF00933">
    <property type="entry name" value="Glyco_hydro_3"/>
    <property type="match status" value="1"/>
</dbReference>
<feature type="transmembrane region" description="Helical" evidence="3">
    <location>
        <begin position="988"/>
        <end position="1009"/>
    </location>
</feature>
<dbReference type="PANTHER" id="PTHR42715">
    <property type="entry name" value="BETA-GLUCOSIDASE"/>
    <property type="match status" value="1"/>
</dbReference>
<feature type="transmembrane region" description="Helical" evidence="3">
    <location>
        <begin position="957"/>
        <end position="976"/>
    </location>
</feature>
<gene>
    <name evidence="5" type="ORF">SAMN02745725_01052</name>
</gene>
<accession>A0A1M6DVW3</accession>
<name>A0A1M6DVW3_PSEXY</name>
<dbReference type="GO" id="GO:0005975">
    <property type="term" value="P:carbohydrate metabolic process"/>
    <property type="evidence" value="ECO:0007669"/>
    <property type="project" value="InterPro"/>
</dbReference>
<evidence type="ECO:0000313" key="5">
    <source>
        <dbReference type="EMBL" id="SHI77407.1"/>
    </source>
</evidence>
<dbReference type="Proteomes" id="UP000184185">
    <property type="component" value="Unassembled WGS sequence"/>
</dbReference>
<dbReference type="SMART" id="SM01217">
    <property type="entry name" value="Fn3_like"/>
    <property type="match status" value="1"/>
</dbReference>
<dbReference type="RefSeq" id="WP_072913692.1">
    <property type="nucleotide sequence ID" value="NZ_FQYQ01000005.1"/>
</dbReference>
<dbReference type="SUPFAM" id="SSF51445">
    <property type="entry name" value="(Trans)glycosidases"/>
    <property type="match status" value="1"/>
</dbReference>
<keyword evidence="6" id="KW-1185">Reference proteome</keyword>
<feature type="transmembrane region" description="Helical" evidence="3">
    <location>
        <begin position="920"/>
        <end position="945"/>
    </location>
</feature>
<feature type="domain" description="Fibronectin type III-like" evidence="4">
    <location>
        <begin position="406"/>
        <end position="484"/>
    </location>
</feature>
<feature type="transmembrane region" description="Helical" evidence="3">
    <location>
        <begin position="7"/>
        <end position="30"/>
    </location>
</feature>
<dbReference type="SUPFAM" id="SSF52279">
    <property type="entry name" value="Beta-D-glucan exohydrolase, C-terminal domain"/>
    <property type="match status" value="1"/>
</dbReference>
<organism evidence="5 6">
    <name type="scientific">Pseudobutyrivibrio xylanivorans DSM 14809</name>
    <dbReference type="NCBI Taxonomy" id="1123012"/>
    <lineage>
        <taxon>Bacteria</taxon>
        <taxon>Bacillati</taxon>
        <taxon>Bacillota</taxon>
        <taxon>Clostridia</taxon>
        <taxon>Lachnospirales</taxon>
        <taxon>Lachnospiraceae</taxon>
        <taxon>Pseudobutyrivibrio</taxon>
    </lineage>
</organism>